<comment type="caution">
    <text evidence="2">The sequence shown here is derived from an EMBL/GenBank/DDBJ whole genome shotgun (WGS) entry which is preliminary data.</text>
</comment>
<feature type="domain" description="DUF4440" evidence="1">
    <location>
        <begin position="16"/>
        <end position="134"/>
    </location>
</feature>
<proteinExistence type="predicted"/>
<dbReference type="EMBL" id="JANUAU010000005">
    <property type="protein sequence ID" value="MCS3677734.1"/>
    <property type="molecule type" value="Genomic_DNA"/>
</dbReference>
<dbReference type="Proteomes" id="UP001155057">
    <property type="component" value="Unassembled WGS sequence"/>
</dbReference>
<dbReference type="Proteomes" id="UP001155144">
    <property type="component" value="Unassembled WGS sequence"/>
</dbReference>
<dbReference type="AlphaFoldDB" id="A0A9X2PWC0"/>
<dbReference type="SUPFAM" id="SSF54427">
    <property type="entry name" value="NTF2-like"/>
    <property type="match status" value="1"/>
</dbReference>
<dbReference type="Proteomes" id="UP001155027">
    <property type="component" value="Unassembled WGS sequence"/>
</dbReference>
<dbReference type="GeneID" id="83727458"/>
<dbReference type="InterPro" id="IPR032710">
    <property type="entry name" value="NTF2-like_dom_sf"/>
</dbReference>
<evidence type="ECO:0000313" key="5">
    <source>
        <dbReference type="Proteomes" id="UP001155027"/>
    </source>
</evidence>
<dbReference type="Gene3D" id="3.10.450.50">
    <property type="match status" value="1"/>
</dbReference>
<dbReference type="NCBIfam" id="TIGR02246">
    <property type="entry name" value="SgcJ/EcaC family oxidoreductase"/>
    <property type="match status" value="1"/>
</dbReference>
<evidence type="ECO:0000313" key="2">
    <source>
        <dbReference type="EMBL" id="MCS3677734.1"/>
    </source>
</evidence>
<gene>
    <name evidence="4" type="ORF">GGP45_002045</name>
    <name evidence="3" type="ORF">GGP61_001214</name>
    <name evidence="2" type="ORF">GGP71_001662</name>
</gene>
<accession>A0A9X2PWC0</accession>
<dbReference type="EMBL" id="JANUBL010000003">
    <property type="protein sequence ID" value="MCS4121692.1"/>
    <property type="molecule type" value="Genomic_DNA"/>
</dbReference>
<dbReference type="InterPro" id="IPR027843">
    <property type="entry name" value="DUF4440"/>
</dbReference>
<dbReference type="RefSeq" id="WP_103015617.1">
    <property type="nucleotide sequence ID" value="NZ_CP030361.1"/>
</dbReference>
<dbReference type="EMBL" id="JANUAE010000003">
    <property type="protein sequence ID" value="MCS3709611.1"/>
    <property type="molecule type" value="Genomic_DNA"/>
</dbReference>
<sequence length="171" mass="19285">MPPDASYPPFDHPERIAEIWVAAWNRRDADRLAALFEDDAEFVNVTGLWWHDRAAIRRAHDYGLRTIFDQSTIALVDRRVRWLVGGPDGDPAVATVHAKMELEGQTAVADVDDPRPRRTIFTFVVRRTEEGWRCAAAQNTDVVPGAETNVIDDQGRMTSVSYRSDRQPGQG</sequence>
<dbReference type="Pfam" id="PF14534">
    <property type="entry name" value="DUF4440"/>
    <property type="match status" value="1"/>
</dbReference>
<evidence type="ECO:0000313" key="4">
    <source>
        <dbReference type="EMBL" id="MCS4121692.1"/>
    </source>
</evidence>
<reference evidence="2" key="1">
    <citation type="submission" date="2022-08" db="EMBL/GenBank/DDBJ databases">
        <title>Genomic Encyclopedia of Type Strains, Phase V (KMG-V): Genome sequencing to study the core and pangenomes of soil and plant-associated prokaryotes.</title>
        <authorList>
            <person name="Whitman W."/>
        </authorList>
    </citation>
    <scope>NUCLEOTIDE SEQUENCE</scope>
    <source>
        <strain evidence="2">0</strain>
        <strain evidence="4">SP3026</strain>
        <strain evidence="3">SP3049</strain>
    </source>
</reference>
<evidence type="ECO:0000313" key="3">
    <source>
        <dbReference type="EMBL" id="MCS3709611.1"/>
    </source>
</evidence>
<name>A0A9X2PWC0_9BACT</name>
<protein>
    <submittedName>
        <fullName evidence="2">Uncharacterized protein (TIGR02246 family)</fullName>
    </submittedName>
</protein>
<evidence type="ECO:0000259" key="1">
    <source>
        <dbReference type="Pfam" id="PF14534"/>
    </source>
</evidence>
<dbReference type="CDD" id="cd00531">
    <property type="entry name" value="NTF2_like"/>
    <property type="match status" value="1"/>
</dbReference>
<dbReference type="InterPro" id="IPR011944">
    <property type="entry name" value="Steroid_delta5-4_isomerase"/>
</dbReference>
<organism evidence="2 5">
    <name type="scientific">Salinibacter ruber</name>
    <dbReference type="NCBI Taxonomy" id="146919"/>
    <lineage>
        <taxon>Bacteria</taxon>
        <taxon>Pseudomonadati</taxon>
        <taxon>Rhodothermota</taxon>
        <taxon>Rhodothermia</taxon>
        <taxon>Rhodothermales</taxon>
        <taxon>Salinibacteraceae</taxon>
        <taxon>Salinibacter</taxon>
    </lineage>
</organism>